<reference evidence="1 2" key="1">
    <citation type="submission" date="2023-07" db="EMBL/GenBank/DDBJ databases">
        <title>Sorghum-associated microbial communities from plants grown in Nebraska, USA.</title>
        <authorList>
            <person name="Schachtman D."/>
        </authorList>
    </citation>
    <scope>NUCLEOTIDE SEQUENCE [LARGE SCALE GENOMIC DNA]</scope>
    <source>
        <strain evidence="1 2">596</strain>
    </source>
</reference>
<name>A0ABU1PBZ2_9BURK</name>
<dbReference type="Proteomes" id="UP001260715">
    <property type="component" value="Unassembled WGS sequence"/>
</dbReference>
<protein>
    <submittedName>
        <fullName evidence="1">Uncharacterized protein</fullName>
    </submittedName>
</protein>
<proteinExistence type="predicted"/>
<sequence>MLIKAKPDPKSSDVDLRFYFDYPPHHEAGFVLLKTGSHMCLEVTSGLGSARLIGEFRICFVPSEENLRIRICRQAIAQFIREIASSHGQLVANFDEKSAVWNGDLYPVSKKMQRLSAGENSL</sequence>
<keyword evidence="2" id="KW-1185">Reference proteome</keyword>
<dbReference type="EMBL" id="JAVDSJ010000002">
    <property type="protein sequence ID" value="MDR6583441.1"/>
    <property type="molecule type" value="Genomic_DNA"/>
</dbReference>
<comment type="caution">
    <text evidence="1">The sequence shown here is derived from an EMBL/GenBank/DDBJ whole genome shotgun (WGS) entry which is preliminary data.</text>
</comment>
<accession>A0ABU1PBZ2</accession>
<evidence type="ECO:0000313" key="1">
    <source>
        <dbReference type="EMBL" id="MDR6583441.1"/>
    </source>
</evidence>
<gene>
    <name evidence="1" type="ORF">J2W50_001639</name>
</gene>
<dbReference type="RefSeq" id="WP_166758267.1">
    <property type="nucleotide sequence ID" value="NZ_JAVDSJ010000002.1"/>
</dbReference>
<organism evidence="1 2">
    <name type="scientific">Herbaspirillum frisingense</name>
    <dbReference type="NCBI Taxonomy" id="92645"/>
    <lineage>
        <taxon>Bacteria</taxon>
        <taxon>Pseudomonadati</taxon>
        <taxon>Pseudomonadota</taxon>
        <taxon>Betaproteobacteria</taxon>
        <taxon>Burkholderiales</taxon>
        <taxon>Oxalobacteraceae</taxon>
        <taxon>Herbaspirillum</taxon>
    </lineage>
</organism>
<evidence type="ECO:0000313" key="2">
    <source>
        <dbReference type="Proteomes" id="UP001260715"/>
    </source>
</evidence>